<organism evidence="2 3">
    <name type="scientific">Mycolicibacterium fluoranthenivorans</name>
    <dbReference type="NCBI Taxonomy" id="258505"/>
    <lineage>
        <taxon>Bacteria</taxon>
        <taxon>Bacillati</taxon>
        <taxon>Actinomycetota</taxon>
        <taxon>Actinomycetes</taxon>
        <taxon>Mycobacteriales</taxon>
        <taxon>Mycobacteriaceae</taxon>
        <taxon>Mycolicibacterium</taxon>
    </lineage>
</organism>
<evidence type="ECO:0000256" key="1">
    <source>
        <dbReference type="SAM" id="MobiDB-lite"/>
    </source>
</evidence>
<gene>
    <name evidence="2" type="ORF">FHU31_002515</name>
</gene>
<feature type="region of interest" description="Disordered" evidence="1">
    <location>
        <begin position="193"/>
        <end position="216"/>
    </location>
</feature>
<evidence type="ECO:0000313" key="3">
    <source>
        <dbReference type="Proteomes" id="UP000547444"/>
    </source>
</evidence>
<comment type="caution">
    <text evidence="2">The sequence shown here is derived from an EMBL/GenBank/DDBJ whole genome shotgun (WGS) entry which is preliminary data.</text>
</comment>
<proteinExistence type="predicted"/>
<name>A0A7X5TZE1_9MYCO</name>
<feature type="region of interest" description="Disordered" evidence="1">
    <location>
        <begin position="64"/>
        <end position="94"/>
    </location>
</feature>
<accession>A0A7X5TZE1</accession>
<dbReference type="EMBL" id="JAANOW010000001">
    <property type="protein sequence ID" value="NIH95559.1"/>
    <property type="molecule type" value="Genomic_DNA"/>
</dbReference>
<evidence type="ECO:0000313" key="2">
    <source>
        <dbReference type="EMBL" id="NIH95559.1"/>
    </source>
</evidence>
<reference evidence="2 3" key="1">
    <citation type="submission" date="2020-03" db="EMBL/GenBank/DDBJ databases">
        <title>Sequencing the genomes of 1000 actinobacteria strains.</title>
        <authorList>
            <person name="Klenk H.-P."/>
        </authorList>
    </citation>
    <scope>NUCLEOTIDE SEQUENCE [LARGE SCALE GENOMIC DNA]</scope>
    <source>
        <strain evidence="2 3">DSM 44556</strain>
    </source>
</reference>
<keyword evidence="3" id="KW-1185">Reference proteome</keyword>
<protein>
    <submittedName>
        <fullName evidence="2">Uncharacterized protein</fullName>
    </submittedName>
</protein>
<sequence length="216" mass="23620">MLLGSEKADQGVVVIPARPTTNADDVHGGSPVSLSIPRSGAPLHMPRLCPRWPLTPAFRCSVRGCSRPRPTSRWNSKRSSRGPQSAGDADRLHYRTDRGLDTRNDEGWCRLACRCSSLVRPAVAPVTGQGEGARVAAMSARAGCHSGVLFSAICSCSPFFYAQLSVDRTRAVDYGWRFDGRLLVTHDLDPGHRLQDSESRTVTSRRRECQSDTRSA</sequence>
<dbReference type="AlphaFoldDB" id="A0A7X5TZE1"/>
<dbReference type="Proteomes" id="UP000547444">
    <property type="component" value="Unassembled WGS sequence"/>
</dbReference>